<dbReference type="SUPFAM" id="SSF56281">
    <property type="entry name" value="Metallo-hydrolase/oxidoreductase"/>
    <property type="match status" value="1"/>
</dbReference>
<dbReference type="OrthoDB" id="3934656at2759"/>
<dbReference type="Pfam" id="PF00067">
    <property type="entry name" value="p450"/>
    <property type="match status" value="1"/>
</dbReference>
<evidence type="ECO:0000259" key="10">
    <source>
        <dbReference type="Pfam" id="PF00753"/>
    </source>
</evidence>
<dbReference type="GO" id="GO:0005506">
    <property type="term" value="F:iron ion binding"/>
    <property type="evidence" value="ECO:0007669"/>
    <property type="project" value="InterPro"/>
</dbReference>
<dbReference type="InterPro" id="IPR001279">
    <property type="entry name" value="Metallo-B-lactamas"/>
</dbReference>
<keyword evidence="4 9" id="KW-0349">Heme</keyword>
<comment type="similarity">
    <text evidence="3">Belongs to the cytochrome P450 family.</text>
</comment>
<proteinExistence type="inferred from homology"/>
<dbReference type="PANTHER" id="PTHR24305">
    <property type="entry name" value="CYTOCHROME P450"/>
    <property type="match status" value="1"/>
</dbReference>
<dbReference type="RefSeq" id="XP_022488050.1">
    <property type="nucleotide sequence ID" value="XM_022632187.1"/>
</dbReference>
<evidence type="ECO:0000256" key="5">
    <source>
        <dbReference type="ARBA" id="ARBA00022723"/>
    </source>
</evidence>
<keyword evidence="7 9" id="KW-0408">Iron</keyword>
<dbReference type="PRINTS" id="PR00385">
    <property type="entry name" value="P450"/>
</dbReference>
<dbReference type="InterPro" id="IPR036866">
    <property type="entry name" value="RibonucZ/Hydroxyglut_hydro"/>
</dbReference>
<evidence type="ECO:0000256" key="4">
    <source>
        <dbReference type="ARBA" id="ARBA00022617"/>
    </source>
</evidence>
<accession>A0A1F5LHX0</accession>
<feature type="domain" description="Metallo-beta-lactamase" evidence="10">
    <location>
        <begin position="547"/>
        <end position="708"/>
    </location>
</feature>
<protein>
    <recommendedName>
        <fullName evidence="10">Metallo-beta-lactamase domain-containing protein</fullName>
    </recommendedName>
</protein>
<dbReference type="Proteomes" id="UP000177622">
    <property type="component" value="Unassembled WGS sequence"/>
</dbReference>
<evidence type="ECO:0000256" key="2">
    <source>
        <dbReference type="ARBA" id="ARBA00005179"/>
    </source>
</evidence>
<keyword evidence="6" id="KW-0560">Oxidoreductase</keyword>
<feature type="binding site" description="axial binding residue" evidence="9">
    <location>
        <position position="448"/>
    </location>
    <ligand>
        <name>heme</name>
        <dbReference type="ChEBI" id="CHEBI:30413"/>
    </ligand>
    <ligandPart>
        <name>Fe</name>
        <dbReference type="ChEBI" id="CHEBI:18248"/>
    </ligandPart>
</feature>
<dbReference type="InterPro" id="IPR002403">
    <property type="entry name" value="Cyt_P450_E_grp-IV"/>
</dbReference>
<evidence type="ECO:0000256" key="6">
    <source>
        <dbReference type="ARBA" id="ARBA00023002"/>
    </source>
</evidence>
<sequence length="720" mass="81212">MTIQDNIDFPMLAAAALALYALYRVFQSFVHLSHVPGPLIAKFTNLQRVWWVKTGRAHEYHRQMHERFGKLVRFGPNMVSISDPSAMSIIYPNRQGYQKSDFYRTQRPYSRKSGVLPAVFNTQDETLHQQLRKPIASLYSMTSIVGSEPLIDQTLEILFRQLDQRFGATGRSLDIAEWLQFFAFDVMGMLSFSERHGFLEQGRDVRGILGGTWSFMKTVAPMGQIPWFDMVWNKNPVVALFKQTTGLAVLGVVSRLVAERQMPSQPGREKRDMLSKFLEIQAKDPKVPTWAPKAWTFSNILAGSDSTATAMTTVTYHLLQCRTSMDNLVQELSNAHQKGCLSLPYPSWHEVRELPYLDACIMEALRLHPPFCLPFERVVPEGDVMILGTYLAAGTVVGMNPYIVNRDKDTYGDDADEWKPERWLNLGEKDRRRLENGILTFGAGRRTCLGRNLAIFEMKKLFPALLMRYEMTAVEPLQLKVENSWLFKQWDLHVQIRLNEAVQPPRLVVPSSSSTAIVRVIDPGTTVDLKPGLFWQPALDGLDKVTVPTYCFLISSGERHIMFDLGVRPDWQNLAPAAAELIRTTTTVCNPRNIAEILDTTPIPDSDIRSTKVEAIVWSHDHFDHIGDPSTFPPSTDLVVGPGLRDAWPGYPSNPTGRVLDSDIQGRRLCEISFDKTPLKVGSFDAFDYFGDGSFYLLSAPGHSIGHMCGLARTSARLPD</sequence>
<dbReference type="PRINTS" id="PR00465">
    <property type="entry name" value="EP450IV"/>
</dbReference>
<evidence type="ECO:0000313" key="12">
    <source>
        <dbReference type="Proteomes" id="UP000177622"/>
    </source>
</evidence>
<name>A0A1F5LHX0_PENAI</name>
<dbReference type="InterPro" id="IPR001128">
    <property type="entry name" value="Cyt_P450"/>
</dbReference>
<keyword evidence="5 9" id="KW-0479">Metal-binding</keyword>
<dbReference type="GO" id="GO:0016705">
    <property type="term" value="F:oxidoreductase activity, acting on paired donors, with incorporation or reduction of molecular oxygen"/>
    <property type="evidence" value="ECO:0007669"/>
    <property type="project" value="InterPro"/>
</dbReference>
<keyword evidence="8" id="KW-0503">Monooxygenase</keyword>
<evidence type="ECO:0000256" key="7">
    <source>
        <dbReference type="ARBA" id="ARBA00023004"/>
    </source>
</evidence>
<dbReference type="Pfam" id="PF00753">
    <property type="entry name" value="Lactamase_B"/>
    <property type="match status" value="1"/>
</dbReference>
<dbReference type="PANTHER" id="PTHR24305:SF175">
    <property type="entry name" value="CYTOCHROME P450 MONOOXYGENASE PKFB"/>
    <property type="match status" value="1"/>
</dbReference>
<dbReference type="GO" id="GO:0020037">
    <property type="term" value="F:heme binding"/>
    <property type="evidence" value="ECO:0007669"/>
    <property type="project" value="InterPro"/>
</dbReference>
<dbReference type="CDD" id="cd11060">
    <property type="entry name" value="CYP57A1-like"/>
    <property type="match status" value="1"/>
</dbReference>
<dbReference type="AlphaFoldDB" id="A0A1F5LHX0"/>
<dbReference type="GO" id="GO:0043386">
    <property type="term" value="P:mycotoxin biosynthetic process"/>
    <property type="evidence" value="ECO:0007669"/>
    <property type="project" value="UniProtKB-ARBA"/>
</dbReference>
<evidence type="ECO:0000256" key="3">
    <source>
        <dbReference type="ARBA" id="ARBA00010617"/>
    </source>
</evidence>
<keyword evidence="12" id="KW-1185">Reference proteome</keyword>
<reference evidence="11 12" key="1">
    <citation type="journal article" date="2016" name="Sci. Rep.">
        <title>Penicillium arizonense, a new, genome sequenced fungal species, reveals a high chemical diversity in secreted metabolites.</title>
        <authorList>
            <person name="Grijseels S."/>
            <person name="Nielsen J.C."/>
            <person name="Randelovic M."/>
            <person name="Nielsen J."/>
            <person name="Nielsen K.F."/>
            <person name="Workman M."/>
            <person name="Frisvad J.C."/>
        </authorList>
    </citation>
    <scope>NUCLEOTIDE SEQUENCE [LARGE SCALE GENOMIC DNA]</scope>
    <source>
        <strain evidence="11 12">CBS 141311</strain>
    </source>
</reference>
<dbReference type="EMBL" id="LXJU01000010">
    <property type="protein sequence ID" value="OGE52610.1"/>
    <property type="molecule type" value="Genomic_DNA"/>
</dbReference>
<gene>
    <name evidence="11" type="ORF">PENARI_c010G03298</name>
</gene>
<dbReference type="InterPro" id="IPR050121">
    <property type="entry name" value="Cytochrome_P450_monoxygenase"/>
</dbReference>
<dbReference type="Gene3D" id="3.60.15.10">
    <property type="entry name" value="Ribonuclease Z/Hydroxyacylglutathione hydrolase-like"/>
    <property type="match status" value="1"/>
</dbReference>
<comment type="cofactor">
    <cofactor evidence="1 9">
        <name>heme</name>
        <dbReference type="ChEBI" id="CHEBI:30413"/>
    </cofactor>
</comment>
<evidence type="ECO:0000256" key="8">
    <source>
        <dbReference type="ARBA" id="ARBA00023033"/>
    </source>
</evidence>
<evidence type="ECO:0000313" key="11">
    <source>
        <dbReference type="EMBL" id="OGE52610.1"/>
    </source>
</evidence>
<dbReference type="PROSITE" id="PS00086">
    <property type="entry name" value="CYTOCHROME_P450"/>
    <property type="match status" value="1"/>
</dbReference>
<dbReference type="SUPFAM" id="SSF48264">
    <property type="entry name" value="Cytochrome P450"/>
    <property type="match status" value="1"/>
</dbReference>
<organism evidence="11 12">
    <name type="scientific">Penicillium arizonense</name>
    <dbReference type="NCBI Taxonomy" id="1835702"/>
    <lineage>
        <taxon>Eukaryota</taxon>
        <taxon>Fungi</taxon>
        <taxon>Dikarya</taxon>
        <taxon>Ascomycota</taxon>
        <taxon>Pezizomycotina</taxon>
        <taxon>Eurotiomycetes</taxon>
        <taxon>Eurotiomycetidae</taxon>
        <taxon>Eurotiales</taxon>
        <taxon>Aspergillaceae</taxon>
        <taxon>Penicillium</taxon>
    </lineage>
</organism>
<dbReference type="CDD" id="cd07730">
    <property type="entry name" value="metallo-hydrolase-like_MBL-fold"/>
    <property type="match status" value="1"/>
</dbReference>
<dbReference type="STRING" id="1835702.A0A1F5LHX0"/>
<evidence type="ECO:0000256" key="1">
    <source>
        <dbReference type="ARBA" id="ARBA00001971"/>
    </source>
</evidence>
<comment type="pathway">
    <text evidence="2">Secondary metabolite biosynthesis.</text>
</comment>
<dbReference type="InterPro" id="IPR017972">
    <property type="entry name" value="Cyt_P450_CS"/>
</dbReference>
<dbReference type="InterPro" id="IPR036396">
    <property type="entry name" value="Cyt_P450_sf"/>
</dbReference>
<evidence type="ECO:0000256" key="9">
    <source>
        <dbReference type="PIRSR" id="PIRSR602403-1"/>
    </source>
</evidence>
<comment type="caution">
    <text evidence="11">The sequence shown here is derived from an EMBL/GenBank/DDBJ whole genome shotgun (WGS) entry which is preliminary data.</text>
</comment>
<dbReference type="GeneID" id="34576921"/>
<dbReference type="GO" id="GO:0004497">
    <property type="term" value="F:monooxygenase activity"/>
    <property type="evidence" value="ECO:0007669"/>
    <property type="project" value="UniProtKB-KW"/>
</dbReference>
<dbReference type="Gene3D" id="1.10.630.10">
    <property type="entry name" value="Cytochrome P450"/>
    <property type="match status" value="1"/>
</dbReference>